<keyword evidence="2" id="KW-0408">Iron</keyword>
<dbReference type="FunFam" id="2.60.120.330:FF:000030">
    <property type="entry name" value="Thymine dioxygenase"/>
    <property type="match status" value="1"/>
</dbReference>
<dbReference type="InterPro" id="IPR050231">
    <property type="entry name" value="Iron_ascorbate_oxido_reductase"/>
</dbReference>
<reference evidence="4 5" key="1">
    <citation type="submission" date="2023-08" db="EMBL/GenBank/DDBJ databases">
        <title>Black Yeasts Isolated from many extreme environments.</title>
        <authorList>
            <person name="Coleine C."/>
            <person name="Stajich J.E."/>
            <person name="Selbmann L."/>
        </authorList>
    </citation>
    <scope>NUCLEOTIDE SEQUENCE [LARGE SCALE GENOMIC DNA]</scope>
    <source>
        <strain evidence="4 5">CCFEE 5935</strain>
    </source>
</reference>
<dbReference type="InterPro" id="IPR026992">
    <property type="entry name" value="DIOX_N"/>
</dbReference>
<dbReference type="InterPro" id="IPR005123">
    <property type="entry name" value="Oxoglu/Fe-dep_dioxygenase_dom"/>
</dbReference>
<dbReference type="GO" id="GO:0044283">
    <property type="term" value="P:small molecule biosynthetic process"/>
    <property type="evidence" value="ECO:0007669"/>
    <property type="project" value="UniProtKB-ARBA"/>
</dbReference>
<dbReference type="Gene3D" id="2.60.120.330">
    <property type="entry name" value="B-lactam Antibiotic, Isopenicillin N Synthase, Chain"/>
    <property type="match status" value="1"/>
</dbReference>
<comment type="caution">
    <text evidence="4">The sequence shown here is derived from an EMBL/GenBank/DDBJ whole genome shotgun (WGS) entry which is preliminary data.</text>
</comment>
<dbReference type="GO" id="GO:0046872">
    <property type="term" value="F:metal ion binding"/>
    <property type="evidence" value="ECO:0007669"/>
    <property type="project" value="UniProtKB-KW"/>
</dbReference>
<gene>
    <name evidence="4" type="ORF">LTR77_007404</name>
</gene>
<dbReference type="Proteomes" id="UP001337655">
    <property type="component" value="Unassembled WGS sequence"/>
</dbReference>
<dbReference type="Pfam" id="PF03171">
    <property type="entry name" value="2OG-FeII_Oxy"/>
    <property type="match status" value="1"/>
</dbReference>
<protein>
    <recommendedName>
        <fullName evidence="3">Fe2OG dioxygenase domain-containing protein</fullName>
    </recommendedName>
</protein>
<evidence type="ECO:0000313" key="5">
    <source>
        <dbReference type="Proteomes" id="UP001337655"/>
    </source>
</evidence>
<dbReference type="RefSeq" id="XP_064657411.1">
    <property type="nucleotide sequence ID" value="XM_064804641.1"/>
</dbReference>
<dbReference type="EMBL" id="JAVRRT010000011">
    <property type="protein sequence ID" value="KAK5167705.1"/>
    <property type="molecule type" value="Genomic_DNA"/>
</dbReference>
<keyword evidence="2" id="KW-0479">Metal-binding</keyword>
<evidence type="ECO:0000259" key="3">
    <source>
        <dbReference type="PROSITE" id="PS51471"/>
    </source>
</evidence>
<evidence type="ECO:0000313" key="4">
    <source>
        <dbReference type="EMBL" id="KAK5167705.1"/>
    </source>
</evidence>
<accession>A0AAV9P8L6</accession>
<dbReference type="InterPro" id="IPR027443">
    <property type="entry name" value="IPNS-like_sf"/>
</dbReference>
<keyword evidence="2" id="KW-0560">Oxidoreductase</keyword>
<keyword evidence="5" id="KW-1185">Reference proteome</keyword>
<dbReference type="GO" id="GO:0016491">
    <property type="term" value="F:oxidoreductase activity"/>
    <property type="evidence" value="ECO:0007669"/>
    <property type="project" value="UniProtKB-KW"/>
</dbReference>
<proteinExistence type="inferred from homology"/>
<dbReference type="PANTHER" id="PTHR47990">
    <property type="entry name" value="2-OXOGLUTARATE (2OG) AND FE(II)-DEPENDENT OXYGENASE SUPERFAMILY PROTEIN-RELATED"/>
    <property type="match status" value="1"/>
</dbReference>
<evidence type="ECO:0000256" key="2">
    <source>
        <dbReference type="RuleBase" id="RU003682"/>
    </source>
</evidence>
<dbReference type="SUPFAM" id="SSF51197">
    <property type="entry name" value="Clavaminate synthase-like"/>
    <property type="match status" value="1"/>
</dbReference>
<comment type="similarity">
    <text evidence="1 2">Belongs to the iron/ascorbate-dependent oxidoreductase family.</text>
</comment>
<dbReference type="InterPro" id="IPR044861">
    <property type="entry name" value="IPNS-like_FE2OG_OXY"/>
</dbReference>
<dbReference type="Pfam" id="PF14226">
    <property type="entry name" value="DIOX_N"/>
    <property type="match status" value="1"/>
</dbReference>
<dbReference type="AlphaFoldDB" id="A0AAV9P8L6"/>
<feature type="domain" description="Fe2OG dioxygenase" evidence="3">
    <location>
        <begin position="190"/>
        <end position="300"/>
    </location>
</feature>
<dbReference type="PRINTS" id="PR00682">
    <property type="entry name" value="IPNSYNTHASE"/>
</dbReference>
<dbReference type="PROSITE" id="PS51471">
    <property type="entry name" value="FE2OG_OXY"/>
    <property type="match status" value="1"/>
</dbReference>
<evidence type="ECO:0000256" key="1">
    <source>
        <dbReference type="ARBA" id="ARBA00008056"/>
    </source>
</evidence>
<dbReference type="GeneID" id="89928740"/>
<name>A0AAV9P8L6_9PEZI</name>
<organism evidence="4 5">
    <name type="scientific">Saxophila tyrrhenica</name>
    <dbReference type="NCBI Taxonomy" id="1690608"/>
    <lineage>
        <taxon>Eukaryota</taxon>
        <taxon>Fungi</taxon>
        <taxon>Dikarya</taxon>
        <taxon>Ascomycota</taxon>
        <taxon>Pezizomycotina</taxon>
        <taxon>Dothideomycetes</taxon>
        <taxon>Dothideomycetidae</taxon>
        <taxon>Mycosphaerellales</taxon>
        <taxon>Extremaceae</taxon>
        <taxon>Saxophila</taxon>
    </lineage>
</organism>
<sequence length="338" mass="37724">MSNTAVNAVSSDSLNIPLIDFSSFISGDEANIRSTAQQILSGFQNAGFIYLKNHPITKPTVQTTFDLSAKFFARPLEQKDALSWTTPEANRGYSGQGREKTSNAFDIDDIAKEREQAGADLKESFEIGREGVEGMPNHWPDQFDRDGEAFKKHVLEFFEQCKDLHVQIMRSIAVGLGIDRSWFDGYCDDGDNTLRLLHYPEVDAKVFKQNKNQVRAGAHSDYGSITLLFQDMRGGLQVLSPNGNFIDATPIEDTIVVNAGDLLARWSNDTIKSTEHRVVEPSTKADTHPPRYSIAYFCNPNYESVIESIPSTFDGPQGKKYEAVKSGDYLVQRLTATY</sequence>